<organism evidence="19 20">
    <name type="scientific">Geitlerinema calcuttense NRMC-F 0142</name>
    <dbReference type="NCBI Taxonomy" id="2922238"/>
    <lineage>
        <taxon>Bacteria</taxon>
        <taxon>Bacillati</taxon>
        <taxon>Cyanobacteriota</taxon>
        <taxon>Cyanophyceae</taxon>
        <taxon>Geitlerinematales</taxon>
        <taxon>Geitlerinemataceae</taxon>
        <taxon>Geitlerinema</taxon>
    </lineage>
</organism>
<evidence type="ECO:0000256" key="1">
    <source>
        <dbReference type="ARBA" id="ARBA00004141"/>
    </source>
</evidence>
<protein>
    <recommendedName>
        <fullName evidence="15">Cytochrome c oxidase subunit 2</fullName>
        <ecNumber evidence="15">7.1.1.9</ecNumber>
    </recommendedName>
</protein>
<dbReference type="SUPFAM" id="SSF49503">
    <property type="entry name" value="Cupredoxins"/>
    <property type="match status" value="1"/>
</dbReference>
<comment type="function">
    <text evidence="12 15">Subunits I and II form the functional core of the enzyme complex. Electrons originating in cytochrome c are transferred via heme a and Cu(A) to the binuclear center formed by heme a3 and Cu(B).</text>
</comment>
<accession>A0ABT7M3I3</accession>
<proteinExistence type="inferred from homology"/>
<evidence type="ECO:0000256" key="9">
    <source>
        <dbReference type="ARBA" id="ARBA00022989"/>
    </source>
</evidence>
<keyword evidence="7" id="KW-1278">Translocase</keyword>
<evidence type="ECO:0000259" key="18">
    <source>
        <dbReference type="PROSITE" id="PS50999"/>
    </source>
</evidence>
<dbReference type="RefSeq" id="WP_284478230.1">
    <property type="nucleotide sequence ID" value="NZ_JASVEJ010000040.1"/>
</dbReference>
<comment type="similarity">
    <text evidence="2 14">Belongs to the cytochrome c oxidase subunit 2 family.</text>
</comment>
<dbReference type="InterPro" id="IPR014222">
    <property type="entry name" value="Cyt_c_oxidase_su2"/>
</dbReference>
<evidence type="ECO:0000256" key="3">
    <source>
        <dbReference type="ARBA" id="ARBA00022448"/>
    </source>
</evidence>
<comment type="cofactor">
    <cofactor evidence="15">
        <name>Cu cation</name>
        <dbReference type="ChEBI" id="CHEBI:23378"/>
    </cofactor>
    <text evidence="15">Binds a copper A center.</text>
</comment>
<comment type="caution">
    <text evidence="19">The sequence shown here is derived from an EMBL/GenBank/DDBJ whole genome shotgun (WGS) entry which is preliminary data.</text>
</comment>
<keyword evidence="8 14" id="KW-0249">Electron transport</keyword>
<keyword evidence="6 15" id="KW-0479">Metal-binding</keyword>
<dbReference type="PRINTS" id="PR01166">
    <property type="entry name" value="CYCOXIDASEII"/>
</dbReference>
<evidence type="ECO:0000256" key="10">
    <source>
        <dbReference type="ARBA" id="ARBA00023008"/>
    </source>
</evidence>
<evidence type="ECO:0000313" key="20">
    <source>
        <dbReference type="Proteomes" id="UP001230986"/>
    </source>
</evidence>
<keyword evidence="3 14" id="KW-0813">Transport</keyword>
<dbReference type="InterPro" id="IPR008972">
    <property type="entry name" value="Cupredoxin"/>
</dbReference>
<dbReference type="SUPFAM" id="SSF81464">
    <property type="entry name" value="Cytochrome c oxidase subunit II-like, transmembrane region"/>
    <property type="match status" value="1"/>
</dbReference>
<dbReference type="InterPro" id="IPR036257">
    <property type="entry name" value="Cyt_c_oxidase_su2_TM_sf"/>
</dbReference>
<evidence type="ECO:0000256" key="13">
    <source>
        <dbReference type="ARBA" id="ARBA00047816"/>
    </source>
</evidence>
<gene>
    <name evidence="19" type="primary">coxB</name>
    <name evidence="19" type="ORF">QQ055_10720</name>
</gene>
<dbReference type="InterPro" id="IPR001505">
    <property type="entry name" value="Copper_CuA"/>
</dbReference>
<comment type="subcellular location">
    <subcellularLocation>
        <location evidence="14">Cell membrane</location>
        <topology evidence="14">Multi-pass membrane protein</topology>
    </subcellularLocation>
    <subcellularLocation>
        <location evidence="1">Membrane</location>
        <topology evidence="1">Multi-pass membrane protein</topology>
    </subcellularLocation>
</comment>
<dbReference type="Gene3D" id="2.60.40.420">
    <property type="entry name" value="Cupredoxins - blue copper proteins"/>
    <property type="match status" value="1"/>
</dbReference>
<evidence type="ECO:0000259" key="17">
    <source>
        <dbReference type="PROSITE" id="PS50857"/>
    </source>
</evidence>
<dbReference type="InterPro" id="IPR045187">
    <property type="entry name" value="CcO_II"/>
</dbReference>
<dbReference type="InterPro" id="IPR002429">
    <property type="entry name" value="CcO_II-like_C"/>
</dbReference>
<feature type="domain" description="Cytochrome oxidase subunit II transmembrane region profile" evidence="18">
    <location>
        <begin position="22"/>
        <end position="118"/>
    </location>
</feature>
<evidence type="ECO:0000313" key="19">
    <source>
        <dbReference type="EMBL" id="MDL5057920.1"/>
    </source>
</evidence>
<dbReference type="EC" id="7.1.1.9" evidence="15"/>
<evidence type="ECO:0000256" key="14">
    <source>
        <dbReference type="RuleBase" id="RU000456"/>
    </source>
</evidence>
<sequence length="277" mass="31797">MTLFVTIFAMALGFFLMDATAAGRTDNLWWLPPVITTRGQEVDKVFYFIFWLTGAVFVATQFLLIYYCVKYRFNRKRQAVYSHGNNKFEIVWTTIPTLIFFGLFFWSNHLWKEFHQTPPEDAITIEVTAEQYGFNVRYPGPDGKLGAASDVAMSKDNKLGLDANDPAGADDFVTYNDMTIPVGRPIHVLMRSRDVIHAFYVPSFRLYQDMVPGRTIDWVWFVTTETGAYDLACNQLCGAGHYNMKAKISIVSDEEYQEWLKDFLPKPEQPVAMAQPQ</sequence>
<dbReference type="Gene3D" id="1.10.287.90">
    <property type="match status" value="1"/>
</dbReference>
<reference evidence="19 20" key="1">
    <citation type="submission" date="2023-06" db="EMBL/GenBank/DDBJ databases">
        <title>Whole genome sequence of Oscillatoria calcuttensis NRMC-F 0142.</title>
        <authorList>
            <person name="Shakena Fathima T."/>
            <person name="Muralitharan G."/>
            <person name="Thajuddin N."/>
        </authorList>
    </citation>
    <scope>NUCLEOTIDE SEQUENCE [LARGE SCALE GENOMIC DNA]</scope>
    <source>
        <strain evidence="19 20">NRMC-F 0142</strain>
    </source>
</reference>
<evidence type="ECO:0000256" key="16">
    <source>
        <dbReference type="SAM" id="Phobius"/>
    </source>
</evidence>
<keyword evidence="20" id="KW-1185">Reference proteome</keyword>
<feature type="transmembrane region" description="Helical" evidence="16">
    <location>
        <begin position="45"/>
        <end position="69"/>
    </location>
</feature>
<dbReference type="InterPro" id="IPR011759">
    <property type="entry name" value="Cyt_c_oxidase_su2_TM_dom"/>
</dbReference>
<dbReference type="Proteomes" id="UP001230986">
    <property type="component" value="Unassembled WGS sequence"/>
</dbReference>
<feature type="domain" description="Cytochrome oxidase subunit II copper A binding" evidence="17">
    <location>
        <begin position="120"/>
        <end position="262"/>
    </location>
</feature>
<name>A0ABT7M3I3_9CYAN</name>
<evidence type="ECO:0000256" key="11">
    <source>
        <dbReference type="ARBA" id="ARBA00023136"/>
    </source>
</evidence>
<evidence type="ECO:0000256" key="12">
    <source>
        <dbReference type="ARBA" id="ARBA00024688"/>
    </source>
</evidence>
<evidence type="ECO:0000256" key="15">
    <source>
        <dbReference type="RuleBase" id="RU004024"/>
    </source>
</evidence>
<keyword evidence="5 14" id="KW-0812">Transmembrane</keyword>
<keyword evidence="9 16" id="KW-1133">Transmembrane helix</keyword>
<dbReference type="NCBIfam" id="TIGR02866">
    <property type="entry name" value="CoxB"/>
    <property type="match status" value="1"/>
</dbReference>
<evidence type="ECO:0000256" key="4">
    <source>
        <dbReference type="ARBA" id="ARBA00022660"/>
    </source>
</evidence>
<evidence type="ECO:0000256" key="6">
    <source>
        <dbReference type="ARBA" id="ARBA00022723"/>
    </source>
</evidence>
<dbReference type="PROSITE" id="PS50999">
    <property type="entry name" value="COX2_TM"/>
    <property type="match status" value="1"/>
</dbReference>
<keyword evidence="4 14" id="KW-0679">Respiratory chain</keyword>
<keyword evidence="10 15" id="KW-0186">Copper</keyword>
<evidence type="ECO:0000256" key="8">
    <source>
        <dbReference type="ARBA" id="ARBA00022982"/>
    </source>
</evidence>
<evidence type="ECO:0000256" key="5">
    <source>
        <dbReference type="ARBA" id="ARBA00022692"/>
    </source>
</evidence>
<dbReference type="PANTHER" id="PTHR22888">
    <property type="entry name" value="CYTOCHROME C OXIDASE, SUBUNIT II"/>
    <property type="match status" value="1"/>
</dbReference>
<dbReference type="PROSITE" id="PS00078">
    <property type="entry name" value="COX2"/>
    <property type="match status" value="1"/>
</dbReference>
<evidence type="ECO:0000256" key="2">
    <source>
        <dbReference type="ARBA" id="ARBA00007866"/>
    </source>
</evidence>
<dbReference type="Pfam" id="PF02790">
    <property type="entry name" value="COX2_TM"/>
    <property type="match status" value="1"/>
</dbReference>
<comment type="catalytic activity">
    <reaction evidence="13 15">
        <text>4 Fe(II)-[cytochrome c] + O2 + 8 H(+)(in) = 4 Fe(III)-[cytochrome c] + 2 H2O + 4 H(+)(out)</text>
        <dbReference type="Rhea" id="RHEA:11436"/>
        <dbReference type="Rhea" id="RHEA-COMP:10350"/>
        <dbReference type="Rhea" id="RHEA-COMP:14399"/>
        <dbReference type="ChEBI" id="CHEBI:15377"/>
        <dbReference type="ChEBI" id="CHEBI:15378"/>
        <dbReference type="ChEBI" id="CHEBI:15379"/>
        <dbReference type="ChEBI" id="CHEBI:29033"/>
        <dbReference type="ChEBI" id="CHEBI:29034"/>
        <dbReference type="EC" id="7.1.1.9"/>
    </reaction>
</comment>
<dbReference type="Pfam" id="PF00116">
    <property type="entry name" value="COX2"/>
    <property type="match status" value="1"/>
</dbReference>
<evidence type="ECO:0000256" key="7">
    <source>
        <dbReference type="ARBA" id="ARBA00022967"/>
    </source>
</evidence>
<feature type="transmembrane region" description="Helical" evidence="16">
    <location>
        <begin position="90"/>
        <end position="111"/>
    </location>
</feature>
<dbReference type="EMBL" id="JASVEJ010000040">
    <property type="protein sequence ID" value="MDL5057920.1"/>
    <property type="molecule type" value="Genomic_DNA"/>
</dbReference>
<dbReference type="PROSITE" id="PS50857">
    <property type="entry name" value="COX2_CUA"/>
    <property type="match status" value="1"/>
</dbReference>
<dbReference type="PANTHER" id="PTHR22888:SF9">
    <property type="entry name" value="CYTOCHROME C OXIDASE SUBUNIT 2"/>
    <property type="match status" value="1"/>
</dbReference>
<keyword evidence="11 16" id="KW-0472">Membrane</keyword>